<dbReference type="RefSeq" id="WP_029070981.1">
    <property type="nucleotide sequence ID" value="NZ_JNKN01000013.1"/>
</dbReference>
<keyword evidence="5" id="KW-1185">Reference proteome</keyword>
<dbReference type="AlphaFoldDB" id="A0A0R2HD08"/>
<reference evidence="4 5" key="1">
    <citation type="journal article" date="2015" name="Genome Announc.">
        <title>Expanding the biotechnology potential of lactobacilli through comparative genomics of 213 strains and associated genera.</title>
        <authorList>
            <person name="Sun Z."/>
            <person name="Harris H.M."/>
            <person name="McCann A."/>
            <person name="Guo C."/>
            <person name="Argimon S."/>
            <person name="Zhang W."/>
            <person name="Yang X."/>
            <person name="Jeffery I.B."/>
            <person name="Cooney J.C."/>
            <person name="Kagawa T.F."/>
            <person name="Liu W."/>
            <person name="Song Y."/>
            <person name="Salvetti E."/>
            <person name="Wrobel A."/>
            <person name="Rasinkangas P."/>
            <person name="Parkhill J."/>
            <person name="Rea M.C."/>
            <person name="O'Sullivan O."/>
            <person name="Ritari J."/>
            <person name="Douillard F.P."/>
            <person name="Paul Ross R."/>
            <person name="Yang R."/>
            <person name="Briner A.E."/>
            <person name="Felis G.E."/>
            <person name="de Vos W.M."/>
            <person name="Barrangou R."/>
            <person name="Klaenhammer T.R."/>
            <person name="Caufield P.W."/>
            <person name="Cui Y."/>
            <person name="Zhang H."/>
            <person name="O'Toole P.W."/>
        </authorList>
    </citation>
    <scope>NUCLEOTIDE SEQUENCE [LARGE SCALE GENOMIC DNA]</scope>
    <source>
        <strain evidence="4 5">DSM 20405</strain>
    </source>
</reference>
<feature type="domain" description="Glucosyltransferase 3-like N-terminal" evidence="2">
    <location>
        <begin position="3"/>
        <end position="159"/>
    </location>
</feature>
<evidence type="ECO:0000256" key="1">
    <source>
        <dbReference type="ARBA" id="ARBA00022679"/>
    </source>
</evidence>
<organism evidence="4 5">
    <name type="scientific">Kandleria vitulina DSM 20405</name>
    <dbReference type="NCBI Taxonomy" id="1410657"/>
    <lineage>
        <taxon>Bacteria</taxon>
        <taxon>Bacillati</taxon>
        <taxon>Bacillota</taxon>
        <taxon>Erysipelotrichia</taxon>
        <taxon>Erysipelotrichales</taxon>
        <taxon>Coprobacillaceae</taxon>
        <taxon>Kandleria</taxon>
    </lineage>
</organism>
<feature type="domain" description="Glucosyltransferase 3-like C-terminal" evidence="3">
    <location>
        <begin position="196"/>
        <end position="355"/>
    </location>
</feature>
<dbReference type="PIRSF" id="PIRSF007023">
    <property type="entry name" value="UDP-Galf_transf"/>
    <property type="match status" value="1"/>
</dbReference>
<name>A0A0R2HD08_9FIRM</name>
<evidence type="ECO:0000313" key="4">
    <source>
        <dbReference type="EMBL" id="KRN50190.1"/>
    </source>
</evidence>
<dbReference type="InterPro" id="IPR058592">
    <property type="entry name" value="Gtf3_C"/>
</dbReference>
<gene>
    <name evidence="4" type="ORF">IV49_GL000319</name>
</gene>
<dbReference type="EMBL" id="JQBL01000012">
    <property type="protein sequence ID" value="KRN50190.1"/>
    <property type="molecule type" value="Genomic_DNA"/>
</dbReference>
<dbReference type="Pfam" id="PF26334">
    <property type="entry name" value="Gtf3_N"/>
    <property type="match status" value="1"/>
</dbReference>
<keyword evidence="1 4" id="KW-0808">Transferase</keyword>
<dbReference type="Pfam" id="PF26337">
    <property type="entry name" value="Gtf3_C"/>
    <property type="match status" value="1"/>
</dbReference>
<evidence type="ECO:0000313" key="5">
    <source>
        <dbReference type="Proteomes" id="UP000051841"/>
    </source>
</evidence>
<protein>
    <submittedName>
        <fullName evidence="4">Galactofuranose transferase</fullName>
    </submittedName>
</protein>
<accession>A0A0R2HD08</accession>
<dbReference type="PATRIC" id="fig|1410657.5.peg.340"/>
<dbReference type="Proteomes" id="UP000051841">
    <property type="component" value="Unassembled WGS sequence"/>
</dbReference>
<dbReference type="InterPro" id="IPR058591">
    <property type="entry name" value="Gtf3_N"/>
</dbReference>
<evidence type="ECO:0000259" key="2">
    <source>
        <dbReference type="Pfam" id="PF26334"/>
    </source>
</evidence>
<evidence type="ECO:0000259" key="3">
    <source>
        <dbReference type="Pfam" id="PF26337"/>
    </source>
</evidence>
<dbReference type="Gene3D" id="3.40.50.2000">
    <property type="entry name" value="Glycogen Phosphorylase B"/>
    <property type="match status" value="2"/>
</dbReference>
<dbReference type="GO" id="GO:0016740">
    <property type="term" value="F:transferase activity"/>
    <property type="evidence" value="ECO:0007669"/>
    <property type="project" value="UniProtKB-KW"/>
</dbReference>
<comment type="caution">
    <text evidence="4">The sequence shown here is derived from an EMBL/GenBank/DDBJ whole genome shotgun (WGS) entry which is preliminary data.</text>
</comment>
<proteinExistence type="predicted"/>
<sequence>MKYYVKETKQGEDLARTAGYKARDDFEAFCERFGIKRLLVTTSVEDRKNLNVFNKLKCHFIIKKNWEDALSSLNKGDDLFIQFPIVEHSLLLAGVFKKAQKKGVKINLLIHDIELFRAMKRENADRKKRFRIQREETDILKIAHKVIVHNSHMRETLKELIDIDDDHMVDLEIFDYLVDDFHYDEVRKHLRKDQPIIIAANLIKEKAGYVYDLPDNQSFNLYGINYTGNETDLIRYHGSFEPEALPYAVKGSFGLVWDGLTSKTCTGVFGEYLKINNPHKTSFYLSSGIPVVIWKQAALADFVLKHHCGIVVDDVKDIHDTLSSLSDEEYQSMLDSTKMLSQKLREGYFTKKAIEACL</sequence>